<accession>A0A853DGN5</accession>
<evidence type="ECO:0000256" key="1">
    <source>
        <dbReference type="SAM" id="Phobius"/>
    </source>
</evidence>
<sequence>MMLARLRVRLRTRLGHGDRGSAVIEFVVVGILITMPVFYLVIALARLQAGAYAVTQAARESTRAYVTASSDGVGMGRARAAARLAFDDQGFTGRGDVSMKCSAQPCLTRGASVGASADLGVDLPFIPNFLRSAVPSTVHLHARHVEPVDRFGAQGGPP</sequence>
<gene>
    <name evidence="2" type="ORF">HNR15_000843</name>
</gene>
<keyword evidence="1" id="KW-0812">Transmembrane</keyword>
<dbReference type="EMBL" id="JACCFW010000001">
    <property type="protein sequence ID" value="NYJ73880.1"/>
    <property type="molecule type" value="Genomic_DNA"/>
</dbReference>
<dbReference type="RefSeq" id="WP_179479392.1">
    <property type="nucleotide sequence ID" value="NZ_JACCFW010000001.1"/>
</dbReference>
<protein>
    <recommendedName>
        <fullName evidence="4">TadE-like protein</fullName>
    </recommendedName>
</protein>
<keyword evidence="1" id="KW-0472">Membrane</keyword>
<evidence type="ECO:0000313" key="3">
    <source>
        <dbReference type="Proteomes" id="UP000571817"/>
    </source>
</evidence>
<dbReference type="Proteomes" id="UP000571817">
    <property type="component" value="Unassembled WGS sequence"/>
</dbReference>
<organism evidence="2 3">
    <name type="scientific">Allobranchiibius huperziae</name>
    <dbReference type="NCBI Taxonomy" id="1874116"/>
    <lineage>
        <taxon>Bacteria</taxon>
        <taxon>Bacillati</taxon>
        <taxon>Actinomycetota</taxon>
        <taxon>Actinomycetes</taxon>
        <taxon>Micrococcales</taxon>
        <taxon>Dermacoccaceae</taxon>
        <taxon>Allobranchiibius</taxon>
    </lineage>
</organism>
<keyword evidence="3" id="KW-1185">Reference proteome</keyword>
<comment type="caution">
    <text evidence="2">The sequence shown here is derived from an EMBL/GenBank/DDBJ whole genome shotgun (WGS) entry which is preliminary data.</text>
</comment>
<reference evidence="2 3" key="1">
    <citation type="submission" date="2020-07" db="EMBL/GenBank/DDBJ databases">
        <title>Sequencing the genomes of 1000 actinobacteria strains.</title>
        <authorList>
            <person name="Klenk H.-P."/>
        </authorList>
    </citation>
    <scope>NUCLEOTIDE SEQUENCE [LARGE SCALE GENOMIC DNA]</scope>
    <source>
        <strain evidence="2 3">DSM 29531</strain>
    </source>
</reference>
<evidence type="ECO:0008006" key="4">
    <source>
        <dbReference type="Google" id="ProtNLM"/>
    </source>
</evidence>
<evidence type="ECO:0000313" key="2">
    <source>
        <dbReference type="EMBL" id="NYJ73880.1"/>
    </source>
</evidence>
<dbReference type="AlphaFoldDB" id="A0A853DGN5"/>
<name>A0A853DGN5_9MICO</name>
<keyword evidence="1" id="KW-1133">Transmembrane helix</keyword>
<feature type="transmembrane region" description="Helical" evidence="1">
    <location>
        <begin position="21"/>
        <end position="42"/>
    </location>
</feature>
<proteinExistence type="predicted"/>